<reference evidence="1" key="1">
    <citation type="submission" date="2020-04" db="EMBL/GenBank/DDBJ databases">
        <authorList>
            <person name="Broberg M."/>
        </authorList>
    </citation>
    <scope>NUCLEOTIDE SEQUENCE</scope>
</reference>
<name>A0ACA9TFN2_BIOOC</name>
<dbReference type="Proteomes" id="UP000836387">
    <property type="component" value="Unassembled WGS sequence"/>
</dbReference>
<dbReference type="EMBL" id="CADEHS020000004">
    <property type="protein sequence ID" value="CAG9939673.1"/>
    <property type="molecule type" value="Genomic_DNA"/>
</dbReference>
<keyword evidence="2" id="KW-1185">Reference proteome</keyword>
<reference evidence="1" key="2">
    <citation type="submission" date="2021-10" db="EMBL/GenBank/DDBJ databases">
        <authorList>
            <person name="Piombo E."/>
        </authorList>
    </citation>
    <scope>NUCLEOTIDE SEQUENCE</scope>
</reference>
<comment type="caution">
    <text evidence="1">The sequence shown here is derived from an EMBL/GenBank/DDBJ whole genome shotgun (WGS) entry which is preliminary data.</text>
</comment>
<accession>A0ACA9TFN2</accession>
<organism evidence="1 2">
    <name type="scientific">Clonostachys rosea f. rosea IK726</name>
    <dbReference type="NCBI Taxonomy" id="1349383"/>
    <lineage>
        <taxon>Eukaryota</taxon>
        <taxon>Fungi</taxon>
        <taxon>Dikarya</taxon>
        <taxon>Ascomycota</taxon>
        <taxon>Pezizomycotina</taxon>
        <taxon>Sordariomycetes</taxon>
        <taxon>Hypocreomycetidae</taxon>
        <taxon>Hypocreales</taxon>
        <taxon>Bionectriaceae</taxon>
        <taxon>Clonostachys</taxon>
    </lineage>
</organism>
<protein>
    <submittedName>
        <fullName evidence="1">Uncharacterized protein</fullName>
    </submittedName>
</protein>
<gene>
    <name evidence="1" type="ORF">CRV2_00009998</name>
</gene>
<proteinExistence type="predicted"/>
<evidence type="ECO:0000313" key="1">
    <source>
        <dbReference type="EMBL" id="CAG9939673.1"/>
    </source>
</evidence>
<evidence type="ECO:0000313" key="2">
    <source>
        <dbReference type="Proteomes" id="UP000836387"/>
    </source>
</evidence>
<sequence>MGGIGNAVKIYNLRETCGQVAVVKRRVHWVYLLFPRHFHPHPDIPIPHYKMTLTEQHIDIISKRPLNLTLDFFRHRLRDATEFDDPGQEDVADLLSALVGSTAAFSLPSPNGSGNMAIKLFSIQQHVRAGVVQLDQFRPLIRHVVVNSPDIDIWSAIFDLITALSPSTPPPSNIRPTFKGTPIKSSSS</sequence>